<comment type="caution">
    <text evidence="3">The sequence shown here is derived from an EMBL/GenBank/DDBJ whole genome shotgun (WGS) entry which is preliminary data.</text>
</comment>
<dbReference type="AlphaFoldDB" id="A0A1F7Y1Q9"/>
<name>A0A1F7Y1Q9_9BACT</name>
<proteinExistence type="inferred from homology"/>
<accession>A0A1F7Y1Q9</accession>
<protein>
    <recommendedName>
        <fullName evidence="2">Cell envelope-related transcriptional attenuator domain-containing protein</fullName>
    </recommendedName>
</protein>
<dbReference type="InterPro" id="IPR050922">
    <property type="entry name" value="LytR/CpsA/Psr_CW_biosynth"/>
</dbReference>
<sequence length="371" mass="41331">MNKKYIAVVLLFSGLFIFSTLLSYAFNIYRQIYVGDQEEGKPFIVEADATPTPTPDPLGPKNILLLGYGGAGHEGGLLTDTIIVAHIVPRQNQVFLISIPRDIALPLPIKKDGEENLKVNHAYAIGSDNINYKNKPDEFSGEAGGGNLAKYALKQITGLDMDYFISVNFDGFKNIITNLGGVSVYIPYTFDDKFYPVKGLENETCGKSEEDIAALTATLSANLLEREFQCRYETLHFDKGQQLLDSESALKFVRSRHSEINGGDFGRSQRQQALLIAIKNKLISYKSITKIIPIVNSIAKNLRTDINFTEAFDLAKDQGDFTDIKIETISLSTDNVLSEAYGVGGQYVLIPRNGENKWEVIHEFIRENLQR</sequence>
<dbReference type="PANTHER" id="PTHR33392">
    <property type="entry name" value="POLYISOPRENYL-TEICHOIC ACID--PEPTIDOGLYCAN TEICHOIC ACID TRANSFERASE TAGU"/>
    <property type="match status" value="1"/>
</dbReference>
<organism evidence="3 4">
    <name type="scientific">Candidatus Woesebacteria bacterium RIFCSPHIGHO2_01_FULL_38_26b</name>
    <dbReference type="NCBI Taxonomy" id="1802491"/>
    <lineage>
        <taxon>Bacteria</taxon>
        <taxon>Candidatus Woeseibacteriota</taxon>
    </lineage>
</organism>
<evidence type="ECO:0000313" key="3">
    <source>
        <dbReference type="EMBL" id="OGM21110.1"/>
    </source>
</evidence>
<dbReference type="Gene3D" id="3.40.630.190">
    <property type="entry name" value="LCP protein"/>
    <property type="match status" value="1"/>
</dbReference>
<dbReference type="PANTHER" id="PTHR33392:SF6">
    <property type="entry name" value="POLYISOPRENYL-TEICHOIC ACID--PEPTIDOGLYCAN TEICHOIC ACID TRANSFERASE TAGU"/>
    <property type="match status" value="1"/>
</dbReference>
<dbReference type="Pfam" id="PF03816">
    <property type="entry name" value="LytR_cpsA_psr"/>
    <property type="match status" value="1"/>
</dbReference>
<evidence type="ECO:0000259" key="2">
    <source>
        <dbReference type="Pfam" id="PF03816"/>
    </source>
</evidence>
<dbReference type="InterPro" id="IPR004474">
    <property type="entry name" value="LytR_CpsA_psr"/>
</dbReference>
<comment type="similarity">
    <text evidence="1">Belongs to the LytR/CpsA/Psr (LCP) family.</text>
</comment>
<reference evidence="3 4" key="1">
    <citation type="journal article" date="2016" name="Nat. Commun.">
        <title>Thousands of microbial genomes shed light on interconnected biogeochemical processes in an aquifer system.</title>
        <authorList>
            <person name="Anantharaman K."/>
            <person name="Brown C.T."/>
            <person name="Hug L.A."/>
            <person name="Sharon I."/>
            <person name="Castelle C.J."/>
            <person name="Probst A.J."/>
            <person name="Thomas B.C."/>
            <person name="Singh A."/>
            <person name="Wilkins M.J."/>
            <person name="Karaoz U."/>
            <person name="Brodie E.L."/>
            <person name="Williams K.H."/>
            <person name="Hubbard S.S."/>
            <person name="Banfield J.F."/>
        </authorList>
    </citation>
    <scope>NUCLEOTIDE SEQUENCE [LARGE SCALE GENOMIC DNA]</scope>
</reference>
<dbReference type="EMBL" id="MGGD01000018">
    <property type="protein sequence ID" value="OGM21110.1"/>
    <property type="molecule type" value="Genomic_DNA"/>
</dbReference>
<dbReference type="Proteomes" id="UP000176741">
    <property type="component" value="Unassembled WGS sequence"/>
</dbReference>
<evidence type="ECO:0000313" key="4">
    <source>
        <dbReference type="Proteomes" id="UP000176741"/>
    </source>
</evidence>
<evidence type="ECO:0000256" key="1">
    <source>
        <dbReference type="ARBA" id="ARBA00006068"/>
    </source>
</evidence>
<feature type="domain" description="Cell envelope-related transcriptional attenuator" evidence="2">
    <location>
        <begin position="79"/>
        <end position="282"/>
    </location>
</feature>
<gene>
    <name evidence="3" type="ORF">A2771_00790</name>
</gene>